<evidence type="ECO:0000256" key="1">
    <source>
        <dbReference type="ARBA" id="ARBA00004071"/>
    </source>
</evidence>
<dbReference type="InterPro" id="IPR017853">
    <property type="entry name" value="GH"/>
</dbReference>
<keyword evidence="6 8" id="KW-0326">Glycosidase</keyword>
<evidence type="ECO:0000256" key="3">
    <source>
        <dbReference type="ARBA" id="ARBA00012662"/>
    </source>
</evidence>
<dbReference type="Proteomes" id="UP001204798">
    <property type="component" value="Unassembled WGS sequence"/>
</dbReference>
<dbReference type="RefSeq" id="WP_259102287.1">
    <property type="nucleotide sequence ID" value="NZ_CP130454.1"/>
</dbReference>
<dbReference type="PRINTS" id="PR00741">
    <property type="entry name" value="GLHYDRLASE29"/>
</dbReference>
<dbReference type="SUPFAM" id="SSF49785">
    <property type="entry name" value="Galactose-binding domain-like"/>
    <property type="match status" value="1"/>
</dbReference>
<organism evidence="8 9">
    <name type="scientific">Candidatus Fervidibacter sacchari</name>
    <dbReference type="NCBI Taxonomy" id="1448929"/>
    <lineage>
        <taxon>Bacteria</taxon>
        <taxon>Candidatus Fervidibacterota</taxon>
        <taxon>Candidatus Fervidibacter</taxon>
    </lineage>
</organism>
<evidence type="ECO:0000259" key="7">
    <source>
        <dbReference type="PROSITE" id="PS51175"/>
    </source>
</evidence>
<comment type="function">
    <text evidence="1">Alpha-L-fucosidase is responsible for hydrolyzing the alpha-1,6-linked fucose joined to the reducing-end N-acetylglucosamine of the carbohydrate moieties of glycoproteins.</text>
</comment>
<dbReference type="SUPFAM" id="SSF51445">
    <property type="entry name" value="(Trans)glycosidases"/>
    <property type="match status" value="1"/>
</dbReference>
<sequence length="563" mass="64562">MWWMLLAGMTAAQQPQADRLAWWREAKFGMFIHWGLYAIPAGEWKGKRIPGIGEWIMHNAQIPVPEYEQLVSQFNPIEFNADEWVQLAKEAGMRYITITTKHHDGFCLFDSALTDYDIMSTPFKRDIIRELVDACRRHGIRIQFYYSLLDWHHPHYVPRPKWVQDPPGHQRDFNKYLDYMFGQVRELCEKYRPDGIWFDGGWEHPPQEWRAEELLKMIWSILPNAVINNRTGLPADYDTPEQYVPAAPPRTAEGRRLWETCMTMNDTWGYRKDDFNYKSVRQLIQTLVDIVSKGGNFLLNVGPMANGKIPREQVVRLKQMGAWLRQYGDAIYGTEPSPFLSHPHPVGGCTVKGNRLFVHLFEYPTEPVELWGLKTKVRRAFIMKDGTPVEFKQEGLSLTLDLPPIIPDPYDTIVVLELEGTPEVDLALRQAKDGSIDLHARFAVVHGKTARYEYGGGKDNIGFWTDANDWVSWDFVVERGGTFQVEITYACDKGTGGSEFVVEVAGQKLTGVVEETGSWTNFVTKPLGTVTLQPGRYTLAVRPVKKPGMAVMNLQRVKLLPQQ</sequence>
<evidence type="ECO:0000313" key="8">
    <source>
        <dbReference type="EMBL" id="MCS3921259.1"/>
    </source>
</evidence>
<accession>A0ABT2ETG3</accession>
<feature type="domain" description="CBM6" evidence="7">
    <location>
        <begin position="427"/>
        <end position="560"/>
    </location>
</feature>
<keyword evidence="5 8" id="KW-0378">Hydrolase</keyword>
<evidence type="ECO:0000313" key="9">
    <source>
        <dbReference type="Proteomes" id="UP001204798"/>
    </source>
</evidence>
<dbReference type="SMART" id="SM00812">
    <property type="entry name" value="Alpha_L_fucos"/>
    <property type="match status" value="1"/>
</dbReference>
<dbReference type="InterPro" id="IPR005084">
    <property type="entry name" value="CBM6"/>
</dbReference>
<name>A0ABT2ETG3_9BACT</name>
<comment type="caution">
    <text evidence="8">The sequence shown here is derived from an EMBL/GenBank/DDBJ whole genome shotgun (WGS) entry which is preliminary data.</text>
</comment>
<gene>
    <name evidence="8" type="ORF">M2350_003708</name>
</gene>
<evidence type="ECO:0000256" key="5">
    <source>
        <dbReference type="ARBA" id="ARBA00022801"/>
    </source>
</evidence>
<dbReference type="PANTHER" id="PTHR10030">
    <property type="entry name" value="ALPHA-L-FUCOSIDASE"/>
    <property type="match status" value="1"/>
</dbReference>
<evidence type="ECO:0000256" key="4">
    <source>
        <dbReference type="ARBA" id="ARBA00022729"/>
    </source>
</evidence>
<protein>
    <recommendedName>
        <fullName evidence="3">alpha-L-fucosidase</fullName>
        <ecNumber evidence="3">3.2.1.51</ecNumber>
    </recommendedName>
</protein>
<dbReference type="Gene3D" id="2.60.120.260">
    <property type="entry name" value="Galactose-binding domain-like"/>
    <property type="match status" value="1"/>
</dbReference>
<reference evidence="8 9" key="1">
    <citation type="submission" date="2022-08" db="EMBL/GenBank/DDBJ databases">
        <title>Bacterial and archaeal communities from various locations to study Microbial Dark Matter (Phase II).</title>
        <authorList>
            <person name="Stepanauskas R."/>
        </authorList>
    </citation>
    <scope>NUCLEOTIDE SEQUENCE [LARGE SCALE GENOMIC DNA]</scope>
    <source>
        <strain evidence="8 9">PD1</strain>
    </source>
</reference>
<dbReference type="InterPro" id="IPR000933">
    <property type="entry name" value="Glyco_hydro_29"/>
</dbReference>
<dbReference type="InterPro" id="IPR057739">
    <property type="entry name" value="Glyco_hydro_29_N"/>
</dbReference>
<dbReference type="EC" id="3.2.1.51" evidence="3"/>
<dbReference type="PANTHER" id="PTHR10030:SF37">
    <property type="entry name" value="ALPHA-L-FUCOSIDASE-RELATED"/>
    <property type="match status" value="1"/>
</dbReference>
<dbReference type="GO" id="GO:0004560">
    <property type="term" value="F:alpha-L-fucosidase activity"/>
    <property type="evidence" value="ECO:0007669"/>
    <property type="project" value="UniProtKB-EC"/>
</dbReference>
<keyword evidence="9" id="KW-1185">Reference proteome</keyword>
<evidence type="ECO:0000256" key="6">
    <source>
        <dbReference type="ARBA" id="ARBA00023295"/>
    </source>
</evidence>
<dbReference type="InterPro" id="IPR008979">
    <property type="entry name" value="Galactose-bd-like_sf"/>
</dbReference>
<dbReference type="Pfam" id="PF01120">
    <property type="entry name" value="Alpha_L_fucos"/>
    <property type="match status" value="1"/>
</dbReference>
<dbReference type="EMBL" id="JANUCP010000012">
    <property type="protein sequence ID" value="MCS3921259.1"/>
    <property type="molecule type" value="Genomic_DNA"/>
</dbReference>
<evidence type="ECO:0000256" key="2">
    <source>
        <dbReference type="ARBA" id="ARBA00007951"/>
    </source>
</evidence>
<dbReference type="Gene3D" id="3.20.20.80">
    <property type="entry name" value="Glycosidases"/>
    <property type="match status" value="1"/>
</dbReference>
<comment type="similarity">
    <text evidence="2">Belongs to the glycosyl hydrolase 29 family.</text>
</comment>
<dbReference type="InterPro" id="IPR016286">
    <property type="entry name" value="FUC_metazoa-typ"/>
</dbReference>
<keyword evidence="4" id="KW-0732">Signal</keyword>
<dbReference type="PROSITE" id="PS51175">
    <property type="entry name" value="CBM6"/>
    <property type="match status" value="1"/>
</dbReference>
<proteinExistence type="inferred from homology"/>
<dbReference type="Pfam" id="PF03422">
    <property type="entry name" value="CBM_6"/>
    <property type="match status" value="1"/>
</dbReference>